<organism evidence="2 3">
    <name type="scientific">Serinibacter arcticus</name>
    <dbReference type="NCBI Taxonomy" id="1655435"/>
    <lineage>
        <taxon>Bacteria</taxon>
        <taxon>Bacillati</taxon>
        <taxon>Actinomycetota</taxon>
        <taxon>Actinomycetes</taxon>
        <taxon>Micrococcales</taxon>
        <taxon>Beutenbergiaceae</taxon>
        <taxon>Serinibacter</taxon>
    </lineage>
</organism>
<keyword evidence="1" id="KW-1133">Transmembrane helix</keyword>
<dbReference type="Proteomes" id="UP000245166">
    <property type="component" value="Unassembled WGS sequence"/>
</dbReference>
<dbReference type="RefSeq" id="WP_109230461.1">
    <property type="nucleotide sequence ID" value="NZ_PYHR01000002.1"/>
</dbReference>
<reference evidence="2 3" key="1">
    <citation type="submission" date="2018-03" db="EMBL/GenBank/DDBJ databases">
        <title>Genome assembly of novel Miniimonas species PCH200.</title>
        <authorList>
            <person name="Thakur V."/>
            <person name="Kumar V."/>
            <person name="Singh D."/>
        </authorList>
    </citation>
    <scope>NUCLEOTIDE SEQUENCE [LARGE SCALE GENOMIC DNA]</scope>
    <source>
        <strain evidence="2 3">PCH200</strain>
    </source>
</reference>
<keyword evidence="1" id="KW-0472">Membrane</keyword>
<feature type="transmembrane region" description="Helical" evidence="1">
    <location>
        <begin position="315"/>
        <end position="333"/>
    </location>
</feature>
<evidence type="ECO:0008006" key="4">
    <source>
        <dbReference type="Google" id="ProtNLM"/>
    </source>
</evidence>
<accession>A0A2U1ZYK7</accession>
<dbReference type="SUPFAM" id="SSF102588">
    <property type="entry name" value="LmbE-like"/>
    <property type="match status" value="1"/>
</dbReference>
<evidence type="ECO:0000313" key="3">
    <source>
        <dbReference type="Proteomes" id="UP000245166"/>
    </source>
</evidence>
<comment type="caution">
    <text evidence="2">The sequence shown here is derived from an EMBL/GenBank/DDBJ whole genome shotgun (WGS) entry which is preliminary data.</text>
</comment>
<evidence type="ECO:0000313" key="2">
    <source>
        <dbReference type="EMBL" id="PWD52078.1"/>
    </source>
</evidence>
<dbReference type="EMBL" id="PYHR01000002">
    <property type="protein sequence ID" value="PWD52078.1"/>
    <property type="molecule type" value="Genomic_DNA"/>
</dbReference>
<keyword evidence="1" id="KW-0812">Transmembrane</keyword>
<dbReference type="OrthoDB" id="158614at2"/>
<gene>
    <name evidence="2" type="ORF">C8046_16915</name>
</gene>
<dbReference type="InterPro" id="IPR024078">
    <property type="entry name" value="LmbE-like_dom_sf"/>
</dbReference>
<feature type="transmembrane region" description="Helical" evidence="1">
    <location>
        <begin position="257"/>
        <end position="275"/>
    </location>
</feature>
<dbReference type="Gene3D" id="3.40.50.10320">
    <property type="entry name" value="LmbE-like"/>
    <property type="match status" value="1"/>
</dbReference>
<keyword evidence="3" id="KW-1185">Reference proteome</keyword>
<feature type="transmembrane region" description="Helical" evidence="1">
    <location>
        <begin position="229"/>
        <end position="251"/>
    </location>
</feature>
<evidence type="ECO:0000256" key="1">
    <source>
        <dbReference type="SAM" id="Phobius"/>
    </source>
</evidence>
<proteinExistence type="predicted"/>
<sequence>MRDVRPAVVISDEAGGSYGHPDHRRTHAIVVRALDLAAQEGPGTRGTPLAGVQPVHAAVAVAEDRLRAANASVTEQVRGLGPLGALAQPLLVPGTDLPSLAVPAEGVDLEVDTTSVAPAVLAALRAYRSQVQGSTIPVLDTPLQQRRATDQLTPDQAAIGWYALSNDVAQPILPVVGLVVVRGDAARLRDALAGLPALARPGTDGAAPASPVAAPDVQPLMTPPSAGRIAAVVSCLVLGVLVGVVTTVVHRWRLGDLPLGMLLALVTIGAGALLSRAVTRGAGLLGFAVGAVGAIQAMAFLVAGGDVLVPGDTLGMVWLLGSVLAIGVAAFLPDRWVGRHRDRGAEAARP</sequence>
<name>A0A2U1ZYK7_9MICO</name>
<feature type="transmembrane region" description="Helical" evidence="1">
    <location>
        <begin position="282"/>
        <end position="303"/>
    </location>
</feature>
<protein>
    <recommendedName>
        <fullName evidence="4">N-acetyl-1-D-myo-inosityl-2-amino-2-deoxy-alpha-D-glucopyranoside deacetylase MshB</fullName>
    </recommendedName>
</protein>
<dbReference type="AlphaFoldDB" id="A0A2U1ZYK7"/>